<dbReference type="RefSeq" id="WP_209147260.1">
    <property type="nucleotide sequence ID" value="NZ_JAGHKP010000003.1"/>
</dbReference>
<proteinExistence type="predicted"/>
<reference evidence="2" key="1">
    <citation type="submission" date="2021-03" db="EMBL/GenBank/DDBJ databases">
        <title>Assistant Professor.</title>
        <authorList>
            <person name="Huq M.A."/>
        </authorList>
    </citation>
    <scope>NUCLEOTIDE SEQUENCE [LARGE SCALE GENOMIC DNA]</scope>
    <source>
        <strain evidence="2">MAH-28</strain>
    </source>
</reference>
<organism evidence="1 2">
    <name type="scientific">Chitinophaga chungangae</name>
    <dbReference type="NCBI Taxonomy" id="2821488"/>
    <lineage>
        <taxon>Bacteria</taxon>
        <taxon>Pseudomonadati</taxon>
        <taxon>Bacteroidota</taxon>
        <taxon>Chitinophagia</taxon>
        <taxon>Chitinophagales</taxon>
        <taxon>Chitinophagaceae</taxon>
        <taxon>Chitinophaga</taxon>
    </lineage>
</organism>
<keyword evidence="2" id="KW-1185">Reference proteome</keyword>
<accession>A0ABS3YHH6</accession>
<name>A0ABS3YHH6_9BACT</name>
<protein>
    <submittedName>
        <fullName evidence="1">Uncharacterized protein</fullName>
    </submittedName>
</protein>
<dbReference type="EMBL" id="JAGHKP010000003">
    <property type="protein sequence ID" value="MBO9154141.1"/>
    <property type="molecule type" value="Genomic_DNA"/>
</dbReference>
<evidence type="ECO:0000313" key="1">
    <source>
        <dbReference type="EMBL" id="MBO9154141.1"/>
    </source>
</evidence>
<dbReference type="Proteomes" id="UP000679126">
    <property type="component" value="Unassembled WGS sequence"/>
</dbReference>
<evidence type="ECO:0000313" key="2">
    <source>
        <dbReference type="Proteomes" id="UP000679126"/>
    </source>
</evidence>
<comment type="caution">
    <text evidence="1">The sequence shown here is derived from an EMBL/GenBank/DDBJ whole genome shotgun (WGS) entry which is preliminary data.</text>
</comment>
<gene>
    <name evidence="1" type="ORF">J7I43_18085</name>
</gene>
<sequence length="306" mass="35572">MNWAAWYEFARSSDGAASEYIKNINPGTILRLDCYTATLPTTTGVSYLMPLHYTFEIPIRYVGLRYGTLKSYERDFLLAYLATNIKKKFPEGIPEDKSLVHLWNYLMRHLVLVQDAKKTSPAKVKVEYKDLRELFDSIPAFRECLAFQEGEQQDLIVPRSIETTESIKDFFQGSLSGHVATKSFYKTNLSDRYFSYVSYTVIVDDVSYDKHQATRELSTWSVYDWVNSGIPVYEEEKQLRFIVFKKHHGRYSINYNGEEAGRTVRYQQYPQNMLSGSGRNKSISEEDLTSIFPNAVKRLVYKKPHE</sequence>